<reference evidence="1" key="1">
    <citation type="submission" date="2018-11" db="EMBL/GenBank/DDBJ databases">
        <authorList>
            <person name="Grassa J C."/>
        </authorList>
    </citation>
    <scope>NUCLEOTIDE SEQUENCE [LARGE SCALE GENOMIC DNA]</scope>
</reference>
<evidence type="ECO:0000313" key="2">
    <source>
        <dbReference type="Proteomes" id="UP000596661"/>
    </source>
</evidence>
<dbReference type="EMBL" id="UZAU01000685">
    <property type="status" value="NOT_ANNOTATED_CDS"/>
    <property type="molecule type" value="Genomic_DNA"/>
</dbReference>
<name>A0A803QBP2_CANSA</name>
<proteinExistence type="predicted"/>
<dbReference type="Gramene" id="evm.model.08.572">
    <property type="protein sequence ID" value="cds.evm.model.08.572"/>
    <property type="gene ID" value="evm.TU.08.572"/>
</dbReference>
<dbReference type="EnsemblPlants" id="evm.model.08.572">
    <property type="protein sequence ID" value="cds.evm.model.08.572"/>
    <property type="gene ID" value="evm.TU.08.572"/>
</dbReference>
<protein>
    <submittedName>
        <fullName evidence="1">Uncharacterized protein</fullName>
    </submittedName>
</protein>
<organism evidence="1 2">
    <name type="scientific">Cannabis sativa</name>
    <name type="common">Hemp</name>
    <name type="synonym">Marijuana</name>
    <dbReference type="NCBI Taxonomy" id="3483"/>
    <lineage>
        <taxon>Eukaryota</taxon>
        <taxon>Viridiplantae</taxon>
        <taxon>Streptophyta</taxon>
        <taxon>Embryophyta</taxon>
        <taxon>Tracheophyta</taxon>
        <taxon>Spermatophyta</taxon>
        <taxon>Magnoliopsida</taxon>
        <taxon>eudicotyledons</taxon>
        <taxon>Gunneridae</taxon>
        <taxon>Pentapetalae</taxon>
        <taxon>rosids</taxon>
        <taxon>fabids</taxon>
        <taxon>Rosales</taxon>
        <taxon>Cannabaceae</taxon>
        <taxon>Cannabis</taxon>
    </lineage>
</organism>
<dbReference type="AlphaFoldDB" id="A0A803QBP2"/>
<dbReference type="Proteomes" id="UP000596661">
    <property type="component" value="Chromosome 8"/>
</dbReference>
<accession>A0A803QBP2</accession>
<reference evidence="1" key="2">
    <citation type="submission" date="2021-03" db="UniProtKB">
        <authorList>
            <consortium name="EnsemblPlants"/>
        </authorList>
    </citation>
    <scope>IDENTIFICATION</scope>
</reference>
<sequence>MEDFTLKGKESSSWFCAKVVTYTNIIVEEAIAEGVIILKTKFMVKQESSLNFLAYFPWEKRLFLTLDLCSLHCIEDLCLFDLEEEASMVKMKNGNRRVRFREWVFERRGGKGF</sequence>
<evidence type="ECO:0000313" key="1">
    <source>
        <dbReference type="EnsemblPlants" id="cds.evm.model.08.572"/>
    </source>
</evidence>
<keyword evidence="2" id="KW-1185">Reference proteome</keyword>